<feature type="transmembrane region" description="Helical" evidence="7">
    <location>
        <begin position="131"/>
        <end position="151"/>
    </location>
</feature>
<keyword evidence="3" id="KW-1003">Cell membrane</keyword>
<dbReference type="Pfam" id="PF00528">
    <property type="entry name" value="BPD_transp_1"/>
    <property type="match status" value="1"/>
</dbReference>
<dbReference type="InterPro" id="IPR035906">
    <property type="entry name" value="MetI-like_sf"/>
</dbReference>
<keyword evidence="11" id="KW-1185">Reference proteome</keyword>
<feature type="transmembrane region" description="Helical" evidence="7">
    <location>
        <begin position="98"/>
        <end position="119"/>
    </location>
</feature>
<dbReference type="InterPro" id="IPR051393">
    <property type="entry name" value="ABC_transporter_permease"/>
</dbReference>
<sequence>MTAQTATPTATAPSQPHSAQRRAAQRRKRLRNLGFFALLAGPNIALLLIFVYRPLLLSFYYSMLQWNMGSSVARFIGFENYVRWFTDPDTPQVMGTTAIFAVTTVGGSLVLGLGLALLLNKKIFGRGIARTVAFAPYVLSGIAVGMLWLYIFDPRYGLLSTLLEAIGLSSPQWYTTSPWALIMIIIVYLWKHVGYVALIYLAGLQGVPQDLHDAAAIDGAGKTRTFWSIVLPLLGPVTFFLLITTILSSLQSFDLIKAMTDGGPLGSTTTLMYQIYVEGFQTGRAGFASAAATILFVILLVITAVQLKFMERKVHYA</sequence>
<keyword evidence="5 7" id="KW-1133">Transmembrane helix</keyword>
<evidence type="ECO:0000256" key="6">
    <source>
        <dbReference type="ARBA" id="ARBA00023136"/>
    </source>
</evidence>
<evidence type="ECO:0000256" key="1">
    <source>
        <dbReference type="ARBA" id="ARBA00004651"/>
    </source>
</evidence>
<dbReference type="Gene3D" id="1.10.3720.10">
    <property type="entry name" value="MetI-like"/>
    <property type="match status" value="1"/>
</dbReference>
<evidence type="ECO:0000313" key="10">
    <source>
        <dbReference type="EMBL" id="MBZ2197880.1"/>
    </source>
</evidence>
<comment type="subcellular location">
    <subcellularLocation>
        <location evidence="1 7">Cell membrane</location>
        <topology evidence="1 7">Multi-pass membrane protein</topology>
    </subcellularLocation>
</comment>
<feature type="transmembrane region" description="Helical" evidence="7">
    <location>
        <begin position="225"/>
        <end position="247"/>
    </location>
</feature>
<dbReference type="PROSITE" id="PS50928">
    <property type="entry name" value="ABC_TM1"/>
    <property type="match status" value="1"/>
</dbReference>
<feature type="transmembrane region" description="Helical" evidence="7">
    <location>
        <begin position="285"/>
        <end position="305"/>
    </location>
</feature>
<evidence type="ECO:0000256" key="2">
    <source>
        <dbReference type="ARBA" id="ARBA00022448"/>
    </source>
</evidence>
<dbReference type="SUPFAM" id="SSF161098">
    <property type="entry name" value="MetI-like"/>
    <property type="match status" value="1"/>
</dbReference>
<comment type="similarity">
    <text evidence="7">Belongs to the binding-protein-dependent transport system permease family.</text>
</comment>
<evidence type="ECO:0000256" key="8">
    <source>
        <dbReference type="SAM" id="MobiDB-lite"/>
    </source>
</evidence>
<feature type="region of interest" description="Disordered" evidence="8">
    <location>
        <begin position="1"/>
        <end position="23"/>
    </location>
</feature>
<keyword evidence="2 7" id="KW-0813">Transport</keyword>
<name>A0ABS7SC10_9MICO</name>
<gene>
    <name evidence="10" type="ORF">KCQ71_17100</name>
</gene>
<dbReference type="PANTHER" id="PTHR30193">
    <property type="entry name" value="ABC TRANSPORTER PERMEASE PROTEIN"/>
    <property type="match status" value="1"/>
</dbReference>
<evidence type="ECO:0000256" key="3">
    <source>
        <dbReference type="ARBA" id="ARBA00022475"/>
    </source>
</evidence>
<dbReference type="Proteomes" id="UP000826651">
    <property type="component" value="Unassembled WGS sequence"/>
</dbReference>
<dbReference type="CDD" id="cd06261">
    <property type="entry name" value="TM_PBP2"/>
    <property type="match status" value="1"/>
</dbReference>
<reference evidence="10 11" key="1">
    <citation type="submission" date="2021-04" db="EMBL/GenBank/DDBJ databases">
        <title>Ruania sp. nov., isolated from sandy soil of mangrove forest.</title>
        <authorList>
            <person name="Ge X."/>
            <person name="Huang R."/>
            <person name="Liu W."/>
        </authorList>
    </citation>
    <scope>NUCLEOTIDE SEQUENCE [LARGE SCALE GENOMIC DNA]</scope>
    <source>
        <strain evidence="10 11">N2-46</strain>
    </source>
</reference>
<evidence type="ECO:0000259" key="9">
    <source>
        <dbReference type="PROSITE" id="PS50928"/>
    </source>
</evidence>
<dbReference type="EMBL" id="JAGSHT010000016">
    <property type="protein sequence ID" value="MBZ2197880.1"/>
    <property type="molecule type" value="Genomic_DNA"/>
</dbReference>
<protein>
    <submittedName>
        <fullName evidence="10">Sugar ABC transporter permease</fullName>
    </submittedName>
</protein>
<evidence type="ECO:0000313" key="11">
    <source>
        <dbReference type="Proteomes" id="UP000826651"/>
    </source>
</evidence>
<evidence type="ECO:0000256" key="7">
    <source>
        <dbReference type="RuleBase" id="RU363032"/>
    </source>
</evidence>
<proteinExistence type="inferred from homology"/>
<feature type="domain" description="ABC transmembrane type-1" evidence="9">
    <location>
        <begin position="94"/>
        <end position="306"/>
    </location>
</feature>
<keyword evidence="6 7" id="KW-0472">Membrane</keyword>
<comment type="caution">
    <text evidence="10">The sequence shown here is derived from an EMBL/GenBank/DDBJ whole genome shotgun (WGS) entry which is preliminary data.</text>
</comment>
<feature type="compositionally biased region" description="Low complexity" evidence="8">
    <location>
        <begin position="1"/>
        <end position="18"/>
    </location>
</feature>
<feature type="transmembrane region" description="Helical" evidence="7">
    <location>
        <begin position="30"/>
        <end position="52"/>
    </location>
</feature>
<keyword evidence="4 7" id="KW-0812">Transmembrane</keyword>
<organism evidence="10 11">
    <name type="scientific">Occultella gossypii</name>
    <dbReference type="NCBI Taxonomy" id="2800820"/>
    <lineage>
        <taxon>Bacteria</taxon>
        <taxon>Bacillati</taxon>
        <taxon>Actinomycetota</taxon>
        <taxon>Actinomycetes</taxon>
        <taxon>Micrococcales</taxon>
        <taxon>Ruaniaceae</taxon>
        <taxon>Occultella</taxon>
    </lineage>
</organism>
<feature type="transmembrane region" description="Helical" evidence="7">
    <location>
        <begin position="179"/>
        <end position="204"/>
    </location>
</feature>
<accession>A0ABS7SC10</accession>
<dbReference type="InterPro" id="IPR000515">
    <property type="entry name" value="MetI-like"/>
</dbReference>
<evidence type="ECO:0000256" key="4">
    <source>
        <dbReference type="ARBA" id="ARBA00022692"/>
    </source>
</evidence>
<dbReference type="PANTHER" id="PTHR30193:SF37">
    <property type="entry name" value="INNER MEMBRANE ABC TRANSPORTER PERMEASE PROTEIN YCJO"/>
    <property type="match status" value="1"/>
</dbReference>
<evidence type="ECO:0000256" key="5">
    <source>
        <dbReference type="ARBA" id="ARBA00022989"/>
    </source>
</evidence>